<dbReference type="EMBL" id="LJOW01000115">
    <property type="protein sequence ID" value="OBQ42267.1"/>
    <property type="molecule type" value="Genomic_DNA"/>
</dbReference>
<gene>
    <name evidence="1" type="ORF">AN484_18745</name>
</gene>
<reference evidence="1 2" key="1">
    <citation type="submission" date="2015-09" db="EMBL/GenBank/DDBJ databases">
        <title>Aphanizomenon flos-aquae WA102.</title>
        <authorList>
            <person name="Driscoll C."/>
        </authorList>
    </citation>
    <scope>NUCLEOTIDE SEQUENCE [LARGE SCALE GENOMIC DNA]</scope>
    <source>
        <strain evidence="1">WA102</strain>
    </source>
</reference>
<evidence type="ECO:0000313" key="1">
    <source>
        <dbReference type="EMBL" id="OBQ42267.1"/>
    </source>
</evidence>
<sequence>MSLKNQDLQGSYAKTRLLLALWELGANEQKVAKGKLSKRVVSKGQKITDYQGILEDLQEQGAITILKKGSAISYTLNSPIGLDVLGAGLRSDEFEFESGKTIGTWVANALLRWFRQVGVVVNKTVVLDNGVKVEVIGSYEEFKLEILDLFDKLDRSYSHAGLVPIWQIRKEVGNRLQRDQFNTWIMDMQAEQLLYLQSGEARGATEEQKQDSINSEIRGLLFFASKP</sequence>
<name>A0A1B7WYS7_APHFL</name>
<dbReference type="Proteomes" id="UP000092093">
    <property type="component" value="Unassembled WGS sequence"/>
</dbReference>
<proteinExistence type="predicted"/>
<accession>A0A1B7WYS7</accession>
<comment type="caution">
    <text evidence="1">The sequence shown here is derived from an EMBL/GenBank/DDBJ whole genome shotgun (WGS) entry which is preliminary data.</text>
</comment>
<dbReference type="AlphaFoldDB" id="A0A1B7WYS7"/>
<protein>
    <submittedName>
        <fullName evidence="1">Uncharacterized protein</fullName>
    </submittedName>
</protein>
<evidence type="ECO:0000313" key="2">
    <source>
        <dbReference type="Proteomes" id="UP000092093"/>
    </source>
</evidence>
<dbReference type="PATRIC" id="fig|1710896.3.peg.4120"/>
<organism evidence="1 2">
    <name type="scientific">Aphanizomenon flos-aquae WA102</name>
    <dbReference type="NCBI Taxonomy" id="1710896"/>
    <lineage>
        <taxon>Bacteria</taxon>
        <taxon>Bacillati</taxon>
        <taxon>Cyanobacteriota</taxon>
        <taxon>Cyanophyceae</taxon>
        <taxon>Nostocales</taxon>
        <taxon>Aphanizomenonaceae</taxon>
        <taxon>Aphanizomenon</taxon>
    </lineage>
</organism>